<accession>A0ABV8LFB9</accession>
<name>A0ABV8LFB9_9ACTN</name>
<proteinExistence type="predicted"/>
<protein>
    <submittedName>
        <fullName evidence="3">Uncharacterized protein</fullName>
    </submittedName>
</protein>
<keyword evidence="2" id="KW-0732">Signal</keyword>
<feature type="chain" id="PRO_5046084800" evidence="2">
    <location>
        <begin position="23"/>
        <end position="289"/>
    </location>
</feature>
<gene>
    <name evidence="3" type="ORF">ACFOZ4_00930</name>
</gene>
<feature type="compositionally biased region" description="Pro residues" evidence="1">
    <location>
        <begin position="39"/>
        <end position="49"/>
    </location>
</feature>
<evidence type="ECO:0000313" key="4">
    <source>
        <dbReference type="Proteomes" id="UP001595816"/>
    </source>
</evidence>
<sequence length="289" mass="31734">MTLRWLPRIALVAVLIATSGWAAFDDDPAARLPLCRPGQPAPDSPPAEPPSLTRDACRARPTSVQHVRATPLPAGLRSPGSYSHLGATSAGSWSGVLGRIGVRDAAVRKDTLDFTAARFMARRDAGDGHTTWLEAGWAETGWSGGGRQRIYTYDTNRNSWTFFEDYKIHSGDQIWIYLESGPDSGQLANEWRAWLWWGDKWHLLASQRLPLTSSAQVEQYVEVYSDAQNPASYSVPPIAFDNVQVKSTPGGQAQFWRADRVPSTTGDGSAGYCVDWTTRFDTWSAGDCG</sequence>
<dbReference type="EMBL" id="JBHSAY010000003">
    <property type="protein sequence ID" value="MFC4129171.1"/>
    <property type="molecule type" value="Genomic_DNA"/>
</dbReference>
<evidence type="ECO:0000256" key="1">
    <source>
        <dbReference type="SAM" id="MobiDB-lite"/>
    </source>
</evidence>
<dbReference type="RefSeq" id="WP_253758888.1">
    <property type="nucleotide sequence ID" value="NZ_JAMZDZ010000001.1"/>
</dbReference>
<organism evidence="3 4">
    <name type="scientific">Hamadaea flava</name>
    <dbReference type="NCBI Taxonomy" id="1742688"/>
    <lineage>
        <taxon>Bacteria</taxon>
        <taxon>Bacillati</taxon>
        <taxon>Actinomycetota</taxon>
        <taxon>Actinomycetes</taxon>
        <taxon>Micromonosporales</taxon>
        <taxon>Micromonosporaceae</taxon>
        <taxon>Hamadaea</taxon>
    </lineage>
</organism>
<comment type="caution">
    <text evidence="3">The sequence shown here is derived from an EMBL/GenBank/DDBJ whole genome shotgun (WGS) entry which is preliminary data.</text>
</comment>
<feature type="signal peptide" evidence="2">
    <location>
        <begin position="1"/>
        <end position="22"/>
    </location>
</feature>
<dbReference type="Proteomes" id="UP001595816">
    <property type="component" value="Unassembled WGS sequence"/>
</dbReference>
<feature type="region of interest" description="Disordered" evidence="1">
    <location>
        <begin position="34"/>
        <end position="55"/>
    </location>
</feature>
<evidence type="ECO:0000313" key="3">
    <source>
        <dbReference type="EMBL" id="MFC4129171.1"/>
    </source>
</evidence>
<keyword evidence="4" id="KW-1185">Reference proteome</keyword>
<reference evidence="4" key="1">
    <citation type="journal article" date="2019" name="Int. J. Syst. Evol. Microbiol.">
        <title>The Global Catalogue of Microorganisms (GCM) 10K type strain sequencing project: providing services to taxonomists for standard genome sequencing and annotation.</title>
        <authorList>
            <consortium name="The Broad Institute Genomics Platform"/>
            <consortium name="The Broad Institute Genome Sequencing Center for Infectious Disease"/>
            <person name="Wu L."/>
            <person name="Ma J."/>
        </authorList>
    </citation>
    <scope>NUCLEOTIDE SEQUENCE [LARGE SCALE GENOMIC DNA]</scope>
    <source>
        <strain evidence="4">CGMCC 4.7289</strain>
    </source>
</reference>
<evidence type="ECO:0000256" key="2">
    <source>
        <dbReference type="SAM" id="SignalP"/>
    </source>
</evidence>